<dbReference type="AlphaFoldDB" id="A0A285QHI7"/>
<comment type="similarity">
    <text evidence="2">Belongs to the bacterial solute-binding protein 1 family.</text>
</comment>
<protein>
    <submittedName>
        <fullName evidence="6">Carbohydrate ABC transporter substrate-binding protein, CUT1 family</fullName>
    </submittedName>
</protein>
<evidence type="ECO:0000256" key="2">
    <source>
        <dbReference type="ARBA" id="ARBA00008520"/>
    </source>
</evidence>
<dbReference type="PANTHER" id="PTHR43649:SF34">
    <property type="entry name" value="ABC TRANSPORTER PERIPLASMIC-BINDING PROTEIN YCJN-RELATED"/>
    <property type="match status" value="1"/>
</dbReference>
<evidence type="ECO:0000256" key="5">
    <source>
        <dbReference type="SAM" id="Coils"/>
    </source>
</evidence>
<evidence type="ECO:0000313" key="6">
    <source>
        <dbReference type="EMBL" id="SOB79532.1"/>
    </source>
</evidence>
<dbReference type="EMBL" id="OBMI01000001">
    <property type="protein sequence ID" value="SOB79532.1"/>
    <property type="molecule type" value="Genomic_DNA"/>
</dbReference>
<comment type="subcellular location">
    <subcellularLocation>
        <location evidence="1">Periplasm</location>
    </subcellularLocation>
</comment>
<keyword evidence="7" id="KW-1185">Reference proteome</keyword>
<evidence type="ECO:0000313" key="7">
    <source>
        <dbReference type="Proteomes" id="UP000219494"/>
    </source>
</evidence>
<evidence type="ECO:0000256" key="4">
    <source>
        <dbReference type="ARBA" id="ARBA00022729"/>
    </source>
</evidence>
<dbReference type="Proteomes" id="UP000219494">
    <property type="component" value="Unassembled WGS sequence"/>
</dbReference>
<evidence type="ECO:0000256" key="3">
    <source>
        <dbReference type="ARBA" id="ARBA00022448"/>
    </source>
</evidence>
<keyword evidence="4" id="KW-0732">Signal</keyword>
<dbReference type="Gene3D" id="3.40.190.10">
    <property type="entry name" value="Periplasmic binding protein-like II"/>
    <property type="match status" value="2"/>
</dbReference>
<keyword evidence="3" id="KW-0813">Transport</keyword>
<dbReference type="InterPro" id="IPR006059">
    <property type="entry name" value="SBP"/>
</dbReference>
<name>A0A285QHI7_9SPHN</name>
<dbReference type="PANTHER" id="PTHR43649">
    <property type="entry name" value="ARABINOSE-BINDING PROTEIN-RELATED"/>
    <property type="match status" value="1"/>
</dbReference>
<dbReference type="OrthoDB" id="9808332at2"/>
<reference evidence="6 7" key="1">
    <citation type="submission" date="2017-07" db="EMBL/GenBank/DDBJ databases">
        <authorList>
            <person name="Sun Z.S."/>
            <person name="Albrecht U."/>
            <person name="Echele G."/>
            <person name="Lee C.C."/>
        </authorList>
    </citation>
    <scope>NUCLEOTIDE SEQUENCE [LARGE SCALE GENOMIC DNA]</scope>
    <source>
        <strain evidence="6 7">CGMCC 1.12672</strain>
    </source>
</reference>
<evidence type="ECO:0000256" key="1">
    <source>
        <dbReference type="ARBA" id="ARBA00004418"/>
    </source>
</evidence>
<dbReference type="GO" id="GO:0042597">
    <property type="term" value="C:periplasmic space"/>
    <property type="evidence" value="ECO:0007669"/>
    <property type="project" value="UniProtKB-SubCell"/>
</dbReference>
<sequence>MLSLSDKKARRRDWLRNLNNRNRTGGRAIDGLTPLEVTRRGWLAGAGALAIAGCHPAARADLRFWATSYEGDYSPHLTAAFERATGLSVDVQSVPSTAAHEKMLTAFAGGALPDVFMVPSGWVREFWSIGAIAPVPSPALIADTVPTALALARVDGRDVAVPWAIAPQVQYYRRDLLAAAGYAGPPDDWEAWRAMGRTLKRRRPDDYVFLMLLNWPDTLVSMLWQSGARLLREDDTRGNFSQPAAEAAFAFYKSLFDEGLAPRALSTEVQDPLAALAAGYFAIWPSWPTLLLDLRRRAAELPRERWGVARLAGPTGPSVASMVSASLCVSATTPRPREAWALVRHLTSRSSEVKFQQMIGNLPARASAWNALSLDPQVLAPFAAQLAAPGLAPPVIEWERIQIEIQYAAERVVRGLQTIRQALAGLDARADQLLAKRRELVQAGQIA</sequence>
<dbReference type="Pfam" id="PF01547">
    <property type="entry name" value="SBP_bac_1"/>
    <property type="match status" value="1"/>
</dbReference>
<proteinExistence type="inferred from homology"/>
<dbReference type="InterPro" id="IPR050490">
    <property type="entry name" value="Bact_solute-bd_prot1"/>
</dbReference>
<organism evidence="6 7">
    <name type="scientific">Sphingomonas guangdongensis</name>
    <dbReference type="NCBI Taxonomy" id="1141890"/>
    <lineage>
        <taxon>Bacteria</taxon>
        <taxon>Pseudomonadati</taxon>
        <taxon>Pseudomonadota</taxon>
        <taxon>Alphaproteobacteria</taxon>
        <taxon>Sphingomonadales</taxon>
        <taxon>Sphingomonadaceae</taxon>
        <taxon>Sphingomonas</taxon>
    </lineage>
</organism>
<feature type="coiled-coil region" evidence="5">
    <location>
        <begin position="416"/>
        <end position="443"/>
    </location>
</feature>
<gene>
    <name evidence="6" type="ORF">SAMN06297144_0602</name>
</gene>
<accession>A0A285QHI7</accession>
<keyword evidence="5" id="KW-0175">Coiled coil</keyword>
<dbReference type="SUPFAM" id="SSF53850">
    <property type="entry name" value="Periplasmic binding protein-like II"/>
    <property type="match status" value="1"/>
</dbReference>